<evidence type="ECO:0000313" key="3">
    <source>
        <dbReference type="Proteomes" id="UP000238095"/>
    </source>
</evidence>
<dbReference type="EMBL" id="LT963409">
    <property type="protein sequence ID" value="SOS38502.1"/>
    <property type="molecule type" value="Genomic_DNA"/>
</dbReference>
<proteinExistence type="predicted"/>
<dbReference type="RefSeq" id="WP_060402889.1">
    <property type="nucleotide sequence ID" value="NZ_LT963409.1"/>
</dbReference>
<dbReference type="Gene3D" id="1.10.30.50">
    <property type="match status" value="1"/>
</dbReference>
<dbReference type="GO" id="GO:0008270">
    <property type="term" value="F:zinc ion binding"/>
    <property type="evidence" value="ECO:0007669"/>
    <property type="project" value="InterPro"/>
</dbReference>
<gene>
    <name evidence="2" type="ORF">CFBP3840_01439</name>
</gene>
<dbReference type="Pfam" id="PF01844">
    <property type="entry name" value="HNH"/>
    <property type="match status" value="1"/>
</dbReference>
<keyword evidence="2" id="KW-0540">Nuclease</keyword>
<accession>A0A2K4WRM7</accession>
<organism evidence="2 3">
    <name type="scientific">Pseudomonas syringae</name>
    <dbReference type="NCBI Taxonomy" id="317"/>
    <lineage>
        <taxon>Bacteria</taxon>
        <taxon>Pseudomonadati</taxon>
        <taxon>Pseudomonadota</taxon>
        <taxon>Gammaproteobacteria</taxon>
        <taxon>Pseudomonadales</taxon>
        <taxon>Pseudomonadaceae</taxon>
        <taxon>Pseudomonas</taxon>
    </lineage>
</organism>
<name>A0A2K4WRM7_PSESX</name>
<dbReference type="Pfam" id="PF26348">
    <property type="entry name" value="SRA_ScoMcrA"/>
    <property type="match status" value="1"/>
</dbReference>
<dbReference type="GO" id="GO:0004519">
    <property type="term" value="F:endonuclease activity"/>
    <property type="evidence" value="ECO:0007669"/>
    <property type="project" value="UniProtKB-KW"/>
</dbReference>
<feature type="domain" description="HNH nuclease" evidence="1">
    <location>
        <begin position="281"/>
        <end position="340"/>
    </location>
</feature>
<protein>
    <submittedName>
        <fullName evidence="2">HNH endonuclease</fullName>
    </submittedName>
</protein>
<dbReference type="SMART" id="SM00507">
    <property type="entry name" value="HNHc"/>
    <property type="match status" value="1"/>
</dbReference>
<keyword evidence="2" id="KW-0378">Hydrolase</keyword>
<keyword evidence="2" id="KW-0255">Endonuclease</keyword>
<dbReference type="AlphaFoldDB" id="A0A2K4WRM7"/>
<evidence type="ECO:0000313" key="2">
    <source>
        <dbReference type="EMBL" id="SOS38502.1"/>
    </source>
</evidence>
<reference evidence="2 3" key="1">
    <citation type="submission" date="2017-11" db="EMBL/GenBank/DDBJ databases">
        <authorList>
            <person name="Han C.G."/>
        </authorList>
    </citation>
    <scope>NUCLEOTIDE SEQUENCE [LARGE SCALE GENOMIC DNA]</scope>
    <source>
        <strain evidence="2">CFBP3840</strain>
    </source>
</reference>
<dbReference type="Proteomes" id="UP000238095">
    <property type="component" value="Chromosome 1"/>
</dbReference>
<dbReference type="InterPro" id="IPR003615">
    <property type="entry name" value="HNH_nuc"/>
</dbReference>
<evidence type="ECO:0000259" key="1">
    <source>
        <dbReference type="SMART" id="SM00507"/>
    </source>
</evidence>
<dbReference type="InterPro" id="IPR002711">
    <property type="entry name" value="HNH"/>
</dbReference>
<sequence length="373" mass="41947">MAIPAVEQKAIEKALKKFDKELRKQPDWATWESNRSHKFAIRVEGQLYPAKKIVSLATGIAVYDFTGGRPTNGYLRARGFEVVDLRKSPKLEFVKGEIYDRRSEIHAPFGGSFQSGIAPSDKAPAVFLFTGSSGEQYGYRDKIDASGVYSYTGEGQIGDMTLTRGNLAIQKHAETGRSLHLFKALDERKGQQYVGEFSCADISWTDGPDREGTTRKALIFHLIPVIDLLTNEESPREILQEEDQQEIDIDILRNLAYEATVALPSKGKMTAIRTVYARSQAVKDYVLRRANGECESCEKSAPFVTKKEQPYLEPHHINRLSDDGLDHPQFIAALCPSCHKEIHYGKMGEQKNEILKEIISSKESPWLANKNKH</sequence>
<dbReference type="CDD" id="cd00085">
    <property type="entry name" value="HNHc"/>
    <property type="match status" value="1"/>
</dbReference>
<dbReference type="InterPro" id="IPR058712">
    <property type="entry name" value="SRA_ScoMcrA"/>
</dbReference>
<dbReference type="GO" id="GO:0003676">
    <property type="term" value="F:nucleic acid binding"/>
    <property type="evidence" value="ECO:0007669"/>
    <property type="project" value="InterPro"/>
</dbReference>